<name>M2U6J3_9SPHN</name>
<feature type="binding site" description="axial binding residue" evidence="15">
    <location>
        <position position="200"/>
    </location>
    <ligand>
        <name>heme b</name>
        <dbReference type="ChEBI" id="CHEBI:60344"/>
        <label>b562</label>
    </ligand>
    <ligandPart>
        <name>Fe</name>
        <dbReference type="ChEBI" id="CHEBI:18248"/>
    </ligandPart>
</feature>
<keyword evidence="11 17" id="KW-1133">Transmembrane helix</keyword>
<evidence type="ECO:0000256" key="7">
    <source>
        <dbReference type="ARBA" id="ARBA00022660"/>
    </source>
</evidence>
<dbReference type="GO" id="GO:0022904">
    <property type="term" value="P:respiratory electron transport chain"/>
    <property type="evidence" value="ECO:0007669"/>
    <property type="project" value="InterPro"/>
</dbReference>
<sequence>MSFGWAKPYEPKTDLGRWFDERLPVPRMVWNSLGGGYEVPKNINYFWNFGVLAGVALVIQIATGVVLAMHYAANTDIAFQSVEHIMRDINYGWLLRYMHANGASFFFIVVYIHIWRGLWYGSYKAPRELVWMLGLVIFLLMMATAFMGYVLPWGQMSFWGATVITNLFSAIPVVGDTIVTFLLGGFAVDNATLNRFFSLHFLLPFVIAGVVMLKIWALHIPGSNNPTGVEVKGPADTVPFHPYFTAKDGFGLGIYLIVFSIFLFFLPNYLGHPDNYIEANALSTPAHIVPEWYFWPFYAILRAFTVDFILPAKLWGVLAMFSAIILLFFLPWLDKSAVKSMKYRPQMKLWMYVLLVDLAILSYCGGAPAEEPFVRISQIAAIYYFAHFLIILPIVSARETPLPLPNSIAEAVLKGKESTGAPAGAPDTGAAAQPAE</sequence>
<feature type="binding site" evidence="14">
    <location>
        <position position="219"/>
    </location>
    <ligand>
        <name>a ubiquinone</name>
        <dbReference type="ChEBI" id="CHEBI:16389"/>
    </ligand>
</feature>
<evidence type="ECO:0000259" key="19">
    <source>
        <dbReference type="PROSITE" id="PS51003"/>
    </source>
</evidence>
<comment type="caution">
    <text evidence="20">The sequence shown here is derived from an EMBL/GenBank/DDBJ whole genome shotgun (WGS) entry which is preliminary data.</text>
</comment>
<evidence type="ECO:0000256" key="12">
    <source>
        <dbReference type="ARBA" id="ARBA00023004"/>
    </source>
</evidence>
<feature type="transmembrane region" description="Helical" evidence="17">
    <location>
        <begin position="375"/>
        <end position="395"/>
    </location>
</feature>
<evidence type="ECO:0000256" key="15">
    <source>
        <dbReference type="PIRSR" id="PIRSR038885-2"/>
    </source>
</evidence>
<dbReference type="Gene3D" id="1.20.810.10">
    <property type="entry name" value="Cytochrome Bc1 Complex, Chain C"/>
    <property type="match status" value="1"/>
</dbReference>
<dbReference type="EMBL" id="AMRV01000002">
    <property type="protein sequence ID" value="EMD83652.1"/>
    <property type="molecule type" value="Genomic_DNA"/>
</dbReference>
<evidence type="ECO:0000313" key="20">
    <source>
        <dbReference type="EMBL" id="EMD83652.1"/>
    </source>
</evidence>
<dbReference type="InterPro" id="IPR027387">
    <property type="entry name" value="Cytb/b6-like_sf"/>
</dbReference>
<dbReference type="GO" id="GO:0008121">
    <property type="term" value="F:quinol-cytochrome-c reductase activity"/>
    <property type="evidence" value="ECO:0007669"/>
    <property type="project" value="InterPro"/>
</dbReference>
<dbReference type="InterPro" id="IPR005798">
    <property type="entry name" value="Cyt_b/b6_C"/>
</dbReference>
<dbReference type="OrthoDB" id="9804503at2"/>
<dbReference type="CDD" id="cd00290">
    <property type="entry name" value="cytochrome_b_C"/>
    <property type="match status" value="1"/>
</dbReference>
<dbReference type="GO" id="GO:0046872">
    <property type="term" value="F:metal ion binding"/>
    <property type="evidence" value="ECO:0007669"/>
    <property type="project" value="UniProtKB-KW"/>
</dbReference>
<reference evidence="20 21" key="1">
    <citation type="journal article" date="2013" name="Genome Announc.">
        <title>Draft Genome Sequence of Strain JLT2015T, Belonging to the Family Sphingomonadaceae of the Alphaproteobacteria.</title>
        <authorList>
            <person name="Tang K."/>
            <person name="Liu K."/>
            <person name="Li S."/>
            <person name="Jiao N."/>
        </authorList>
    </citation>
    <scope>NUCLEOTIDE SEQUENCE [LARGE SCALE GENOMIC DNA]</scope>
    <source>
        <strain evidence="20 21">JLT2015</strain>
    </source>
</reference>
<comment type="subunit">
    <text evidence="3 16">The main subunits of complex b-c1 are: cytochrome b, cytochrome c1 and the Rieske protein.</text>
</comment>
<protein>
    <recommendedName>
        <fullName evidence="4 16">Cytochrome b</fullName>
    </recommendedName>
</protein>
<feature type="transmembrane region" description="Helical" evidence="17">
    <location>
        <begin position="45"/>
        <end position="73"/>
    </location>
</feature>
<keyword evidence="9 15" id="KW-0479">Metal-binding</keyword>
<organism evidence="20 21">
    <name type="scientific">Pacificimonas flava</name>
    <dbReference type="NCBI Taxonomy" id="1234595"/>
    <lineage>
        <taxon>Bacteria</taxon>
        <taxon>Pseudomonadati</taxon>
        <taxon>Pseudomonadota</taxon>
        <taxon>Alphaproteobacteria</taxon>
        <taxon>Sphingomonadales</taxon>
        <taxon>Sphingosinicellaceae</taxon>
        <taxon>Pacificimonas</taxon>
    </lineage>
</organism>
<feature type="transmembrane region" description="Helical" evidence="17">
    <location>
        <begin position="94"/>
        <end position="114"/>
    </location>
</feature>
<comment type="subcellular location">
    <subcellularLocation>
        <location evidence="2">Membrane</location>
        <topology evidence="2">Multi-pass membrane protein</topology>
    </subcellularLocation>
</comment>
<keyword evidence="10 16" id="KW-0249">Electron transport</keyword>
<keyword evidence="13 17" id="KW-0472">Membrane</keyword>
<feature type="transmembrane region" description="Helical" evidence="17">
    <location>
        <begin position="196"/>
        <end position="217"/>
    </location>
</feature>
<proteinExistence type="inferred from homology"/>
<dbReference type="CDD" id="cd00284">
    <property type="entry name" value="Cytochrome_b_N"/>
    <property type="match status" value="1"/>
</dbReference>
<dbReference type="FunFam" id="1.20.810.10:FF:000004">
    <property type="entry name" value="Cytochrome b"/>
    <property type="match status" value="1"/>
</dbReference>
<evidence type="ECO:0000256" key="9">
    <source>
        <dbReference type="ARBA" id="ARBA00022723"/>
    </source>
</evidence>
<feature type="transmembrane region" description="Helical" evidence="17">
    <location>
        <begin position="314"/>
        <end position="333"/>
    </location>
</feature>
<comment type="cofactor">
    <cofactor evidence="16">
        <name>heme b</name>
        <dbReference type="ChEBI" id="CHEBI:60344"/>
    </cofactor>
    <text evidence="16">Binds 2 heme groups non-covalently.</text>
</comment>
<evidence type="ECO:0000256" key="14">
    <source>
        <dbReference type="PIRSR" id="PIRSR038885-1"/>
    </source>
</evidence>
<dbReference type="PIRSF" id="PIRSF038885">
    <property type="entry name" value="COB"/>
    <property type="match status" value="1"/>
</dbReference>
<evidence type="ECO:0000256" key="10">
    <source>
        <dbReference type="ARBA" id="ARBA00022982"/>
    </source>
</evidence>
<comment type="cofactor">
    <cofactor evidence="15">
        <name>heme</name>
        <dbReference type="ChEBI" id="CHEBI:30413"/>
    </cofactor>
    <text evidence="15">Binds 2 heme groups non-covalently.</text>
</comment>
<comment type="similarity">
    <text evidence="16">Belongs to the cytochrome b family.</text>
</comment>
<evidence type="ECO:0000256" key="17">
    <source>
        <dbReference type="SAM" id="Phobius"/>
    </source>
</evidence>
<dbReference type="InterPro" id="IPR048260">
    <property type="entry name" value="Cytochrome_b_C_euk/bac"/>
</dbReference>
<dbReference type="GO" id="GO:0045275">
    <property type="term" value="C:respiratory chain complex III"/>
    <property type="evidence" value="ECO:0007669"/>
    <property type="project" value="InterPro"/>
</dbReference>
<dbReference type="InterPro" id="IPR030689">
    <property type="entry name" value="Cytochrome_b"/>
</dbReference>
<evidence type="ECO:0000256" key="6">
    <source>
        <dbReference type="ARBA" id="ARBA00022617"/>
    </source>
</evidence>
<evidence type="ECO:0000256" key="4">
    <source>
        <dbReference type="ARBA" id="ARBA00013531"/>
    </source>
</evidence>
<feature type="transmembrane region" description="Helical" evidence="17">
    <location>
        <begin position="129"/>
        <end position="151"/>
    </location>
</feature>
<dbReference type="SUPFAM" id="SSF81342">
    <property type="entry name" value="Transmembrane di-heme cytochromes"/>
    <property type="match status" value="1"/>
</dbReference>
<accession>M2U6J3</accession>
<dbReference type="PROSITE" id="PS51003">
    <property type="entry name" value="CYTB_CTER"/>
    <property type="match status" value="1"/>
</dbReference>
<dbReference type="Proteomes" id="UP000011717">
    <property type="component" value="Unassembled WGS sequence"/>
</dbReference>
<feature type="transmembrane region" description="Helical" evidence="17">
    <location>
        <begin position="250"/>
        <end position="270"/>
    </location>
</feature>
<feature type="domain" description="Cytochrome b/b6 N-terminal region profile" evidence="18">
    <location>
        <begin position="15"/>
        <end position="227"/>
    </location>
</feature>
<dbReference type="InterPro" id="IPR036150">
    <property type="entry name" value="Cyt_b/b6_C_sf"/>
</dbReference>
<dbReference type="PANTHER" id="PTHR19271">
    <property type="entry name" value="CYTOCHROME B"/>
    <property type="match status" value="1"/>
</dbReference>
<evidence type="ECO:0000256" key="2">
    <source>
        <dbReference type="ARBA" id="ARBA00004141"/>
    </source>
</evidence>
<evidence type="ECO:0000256" key="3">
    <source>
        <dbReference type="ARBA" id="ARBA00011649"/>
    </source>
</evidence>
<dbReference type="PANTHER" id="PTHR19271:SF16">
    <property type="entry name" value="CYTOCHROME B"/>
    <property type="match status" value="1"/>
</dbReference>
<evidence type="ECO:0000256" key="11">
    <source>
        <dbReference type="ARBA" id="ARBA00022989"/>
    </source>
</evidence>
<feature type="binding site" description="axial binding residue" evidence="15">
    <location>
        <position position="99"/>
    </location>
    <ligand>
        <name>heme b</name>
        <dbReference type="ChEBI" id="CHEBI:60344"/>
        <label>b562</label>
    </ligand>
    <ligandPart>
        <name>Fe</name>
        <dbReference type="ChEBI" id="CHEBI:18248"/>
    </ligandPart>
</feature>
<evidence type="ECO:0000313" key="21">
    <source>
        <dbReference type="Proteomes" id="UP000011717"/>
    </source>
</evidence>
<evidence type="ECO:0000256" key="13">
    <source>
        <dbReference type="ARBA" id="ARBA00023136"/>
    </source>
</evidence>
<evidence type="ECO:0000256" key="8">
    <source>
        <dbReference type="ARBA" id="ARBA00022692"/>
    </source>
</evidence>
<feature type="transmembrane region" description="Helical" evidence="17">
    <location>
        <begin position="163"/>
        <end position="184"/>
    </location>
</feature>
<dbReference type="InterPro" id="IPR016174">
    <property type="entry name" value="Di-haem_cyt_TM"/>
</dbReference>
<feature type="transmembrane region" description="Helical" evidence="17">
    <location>
        <begin position="349"/>
        <end position="369"/>
    </location>
</feature>
<keyword evidence="7 16" id="KW-0679">Respiratory chain</keyword>
<evidence type="ECO:0000259" key="18">
    <source>
        <dbReference type="PROSITE" id="PS51002"/>
    </source>
</evidence>
<keyword evidence="6 15" id="KW-0349">Heme</keyword>
<dbReference type="GO" id="GO:0016491">
    <property type="term" value="F:oxidoreductase activity"/>
    <property type="evidence" value="ECO:0007669"/>
    <property type="project" value="InterPro"/>
</dbReference>
<dbReference type="Pfam" id="PF00032">
    <property type="entry name" value="Cytochrom_B_C"/>
    <property type="match status" value="1"/>
</dbReference>
<dbReference type="PROSITE" id="PS51002">
    <property type="entry name" value="CYTB_NTER"/>
    <property type="match status" value="1"/>
</dbReference>
<dbReference type="InterPro" id="IPR048259">
    <property type="entry name" value="Cytochrome_b_N_euk/bac"/>
</dbReference>
<keyword evidence="21" id="KW-1185">Reference proteome</keyword>
<feature type="binding site" description="axial binding residue" evidence="15">
    <location>
        <position position="113"/>
    </location>
    <ligand>
        <name>heme b</name>
        <dbReference type="ChEBI" id="CHEBI:60344"/>
        <label>b566</label>
    </ligand>
    <ligandPart>
        <name>Fe</name>
        <dbReference type="ChEBI" id="CHEBI:18248"/>
    </ligandPart>
</feature>
<evidence type="ECO:0000256" key="1">
    <source>
        <dbReference type="ARBA" id="ARBA00002444"/>
    </source>
</evidence>
<keyword evidence="8 16" id="KW-0812">Transmembrane</keyword>
<keyword evidence="12 15" id="KW-0408">Iron</keyword>
<dbReference type="Pfam" id="PF00033">
    <property type="entry name" value="Cytochrome_B"/>
    <property type="match status" value="1"/>
</dbReference>
<keyword evidence="5 16" id="KW-0813">Transport</keyword>
<gene>
    <name evidence="20" type="ORF">C725_0624</name>
</gene>
<comment type="function">
    <text evidence="1 16">Component of the ubiquinol-cytochrome c reductase complex (complex III or cytochrome b-c1 complex), which is a respiratory chain that generates an electrochemical potential coupled to ATP synthesis.</text>
</comment>
<evidence type="ECO:0000256" key="5">
    <source>
        <dbReference type="ARBA" id="ARBA00022448"/>
    </source>
</evidence>
<dbReference type="AlphaFoldDB" id="M2U6J3"/>
<evidence type="ECO:0000256" key="16">
    <source>
        <dbReference type="RuleBase" id="RU003385"/>
    </source>
</evidence>
<dbReference type="RefSeq" id="WP_008600093.1">
    <property type="nucleotide sequence ID" value="NZ_AMRV01000002.1"/>
</dbReference>
<dbReference type="PATRIC" id="fig|1234595.3.peg.623"/>
<dbReference type="SUPFAM" id="SSF81648">
    <property type="entry name" value="a domain/subunit of cytochrome bc1 complex (Ubiquinol-cytochrome c reductase)"/>
    <property type="match status" value="1"/>
</dbReference>
<feature type="domain" description="Cytochrome b/b6 C-terminal region profile" evidence="19">
    <location>
        <begin position="230"/>
        <end position="406"/>
    </location>
</feature>
<dbReference type="InterPro" id="IPR005797">
    <property type="entry name" value="Cyt_b/b6_N"/>
</dbReference>